<reference evidence="2 3" key="1">
    <citation type="submission" date="2016-06" db="EMBL/GenBank/DDBJ databases">
        <authorList>
            <consortium name="Pathogen Informatics"/>
        </authorList>
    </citation>
    <scope>NUCLEOTIDE SEQUENCE [LARGE SCALE GENOMIC DNA]</scope>
    <source>
        <strain evidence="2">PocGH01</strain>
    </source>
</reference>
<evidence type="ECO:0008006" key="4">
    <source>
        <dbReference type="Google" id="ProtNLM"/>
    </source>
</evidence>
<keyword evidence="3" id="KW-1185">Reference proteome</keyword>
<feature type="transmembrane region" description="Helical" evidence="1">
    <location>
        <begin position="348"/>
        <end position="365"/>
    </location>
</feature>
<dbReference type="VEuPathDB" id="PlasmoDB:PocGH01_00013200"/>
<evidence type="ECO:0000256" key="1">
    <source>
        <dbReference type="SAM" id="Phobius"/>
    </source>
</evidence>
<keyword evidence="1" id="KW-1133">Transmembrane helix</keyword>
<dbReference type="EMBL" id="FLRI01000444">
    <property type="protein sequence ID" value="SBT84371.1"/>
    <property type="molecule type" value="Genomic_DNA"/>
</dbReference>
<sequence>MKSNMQKRINKSFIIFTKIFTFTLLICTWKYSEKATLIGDLWNAGFNLNSSSTARIRRLLTGDAQLSVERRHTTLKDEVKEIFEEGDSHLVKKLNEPIYDDAFRKQVNSVPNDENIHKTYNLVSSNNNFGKPHDAVKYSHFGNPFYTFKNDVPFDKGLDVLKHEDHYNNKFETKKRSSHFGTPIKTEKRGSHLGIPIETEKRDGLFDIPYKTVKRTDHFDRPFKTIKRYDHFGKPRGILKHSGHFDTKPSAFNHYKNDNYLETLDLAEYDKAAKMRHKKKNKTILHALKYNGKVEEQNKPGILKFLNKLDSKFELEMQRALEPNSGSTYSHFKHKSMRRKLSYYMEKYKVFLPILINFLIVIVLLASQATIAAGVFIDIGFMVSLYYYIKYKKLKMISTFFTMFNQINQHENNLSF</sequence>
<evidence type="ECO:0000313" key="2">
    <source>
        <dbReference type="EMBL" id="SBT84371.1"/>
    </source>
</evidence>
<name>A0A1D3JER4_PLAOA</name>
<dbReference type="VEuPathDB" id="PlasmoDB:POWCR01_000010300"/>
<organism evidence="2 3">
    <name type="scientific">Plasmodium ovale</name>
    <name type="common">malaria parasite P. ovale</name>
    <dbReference type="NCBI Taxonomy" id="36330"/>
    <lineage>
        <taxon>Eukaryota</taxon>
        <taxon>Sar</taxon>
        <taxon>Alveolata</taxon>
        <taxon>Apicomplexa</taxon>
        <taxon>Aconoidasida</taxon>
        <taxon>Haemosporida</taxon>
        <taxon>Plasmodiidae</taxon>
        <taxon>Plasmodium</taxon>
        <taxon>Plasmodium (Plasmodium)</taxon>
    </lineage>
</organism>
<dbReference type="Proteomes" id="UP000242942">
    <property type="component" value="Unassembled WGS sequence"/>
</dbReference>
<protein>
    <recommendedName>
        <fullName evidence="4">Pv-fam-d protein</fullName>
    </recommendedName>
</protein>
<accession>A0A1D3JER4</accession>
<evidence type="ECO:0000313" key="3">
    <source>
        <dbReference type="Proteomes" id="UP000242942"/>
    </source>
</evidence>
<gene>
    <name evidence="2" type="primary">PocGH01_00013200</name>
    <name evidence="2" type="ORF">POCGH01_00013200</name>
</gene>
<feature type="transmembrane region" description="Helical" evidence="1">
    <location>
        <begin position="371"/>
        <end position="389"/>
    </location>
</feature>
<proteinExistence type="predicted"/>
<keyword evidence="1" id="KW-0472">Membrane</keyword>
<keyword evidence="1" id="KW-0812">Transmembrane</keyword>
<dbReference type="AlphaFoldDB" id="A0A1D3JER4"/>